<feature type="region of interest" description="Disordered" evidence="1">
    <location>
        <begin position="16"/>
        <end position="52"/>
    </location>
</feature>
<dbReference type="VEuPathDB" id="FungiDB:H257_17387"/>
<dbReference type="InterPro" id="IPR000253">
    <property type="entry name" value="FHA_dom"/>
</dbReference>
<dbReference type="STRING" id="112090.W4FH38"/>
<evidence type="ECO:0000256" key="1">
    <source>
        <dbReference type="SAM" id="MobiDB-lite"/>
    </source>
</evidence>
<dbReference type="RefSeq" id="XP_009844481.1">
    <property type="nucleotide sequence ID" value="XM_009846179.1"/>
</dbReference>
<reference evidence="3" key="1">
    <citation type="submission" date="2013-12" db="EMBL/GenBank/DDBJ databases">
        <title>The Genome Sequence of Aphanomyces astaci APO3.</title>
        <authorList>
            <consortium name="The Broad Institute Genomics Platform"/>
            <person name="Russ C."/>
            <person name="Tyler B."/>
            <person name="van West P."/>
            <person name="Dieguez-Uribeondo J."/>
            <person name="Young S.K."/>
            <person name="Zeng Q."/>
            <person name="Gargeya S."/>
            <person name="Fitzgerald M."/>
            <person name="Abouelleil A."/>
            <person name="Alvarado L."/>
            <person name="Chapman S.B."/>
            <person name="Gainer-Dewar J."/>
            <person name="Goldberg J."/>
            <person name="Griggs A."/>
            <person name="Gujja S."/>
            <person name="Hansen M."/>
            <person name="Howarth C."/>
            <person name="Imamovic A."/>
            <person name="Ireland A."/>
            <person name="Larimer J."/>
            <person name="McCowan C."/>
            <person name="Murphy C."/>
            <person name="Pearson M."/>
            <person name="Poon T.W."/>
            <person name="Priest M."/>
            <person name="Roberts A."/>
            <person name="Saif S."/>
            <person name="Shea T."/>
            <person name="Sykes S."/>
            <person name="Wortman J."/>
            <person name="Nusbaum C."/>
            <person name="Birren B."/>
        </authorList>
    </citation>
    <scope>NUCLEOTIDE SEQUENCE [LARGE SCALE GENOMIC DNA]</scope>
    <source>
        <strain evidence="3">APO3</strain>
    </source>
</reference>
<name>W4FH38_APHAT</name>
<feature type="domain" description="FHA" evidence="2">
    <location>
        <begin position="188"/>
        <end position="250"/>
    </location>
</feature>
<dbReference type="InterPro" id="IPR029030">
    <property type="entry name" value="Caspase-like_dom_sf"/>
</dbReference>
<dbReference type="EMBL" id="KI913218">
    <property type="protein sequence ID" value="ETV66048.1"/>
    <property type="molecule type" value="Genomic_DNA"/>
</dbReference>
<dbReference type="OrthoDB" id="192148at2759"/>
<dbReference type="InterPro" id="IPR027417">
    <property type="entry name" value="P-loop_NTPase"/>
</dbReference>
<dbReference type="SUPFAM" id="SSF49879">
    <property type="entry name" value="SMAD/FHA domain"/>
    <property type="match status" value="1"/>
</dbReference>
<dbReference type="AlphaFoldDB" id="W4FH38"/>
<evidence type="ECO:0000259" key="2">
    <source>
        <dbReference type="PROSITE" id="PS50006"/>
    </source>
</evidence>
<evidence type="ECO:0000313" key="3">
    <source>
        <dbReference type="EMBL" id="ETV66048.1"/>
    </source>
</evidence>
<dbReference type="Pfam" id="PF12770">
    <property type="entry name" value="CHAT"/>
    <property type="match status" value="1"/>
</dbReference>
<feature type="compositionally biased region" description="Basic and acidic residues" evidence="1">
    <location>
        <begin position="40"/>
        <end position="52"/>
    </location>
</feature>
<sequence>MDDWSNELSNEIAALAGGQALEERQSSLQKRSAETWAEEEANRKRAKSAMDHAAHPNSFASLSDHLSSMQNCGNDIDNTTHQDAMDTAIAVPVPTRVPARKSSADVFSYREEPATMDLMGDTEDVQFASQLTNAALNLTETQPESASAVYKRIKLHPHVIENISPEFHANLVQLNMAEFEIGPLCPVVTLRRETFVKAAKGCREQHSFRITKMSKDHVAFELLQEPGGRYQVYAVDKNSVNGTKVDGEVIPRGGKMLLRHNQCVTILSSTAGTVLLGYIVEDPHVLMAQQIAPTGQPGTAPLPTIHSLENVLGVLFAAPLVGKDHQGNCHPLDELDLAKEYNNLKDALIDASKRMRLKPSDPTVTEVSREVTLSVHFATSDSLRSLMTLGCRAFHFSGHGSPQHLYFEDGLGTVHPIPIHDLKNLCVSHNSPLRLVVVQACYSHNVATAFLACGIPHVIAIKFDQKIEDVASSVFTKAFYTALATGHSVHESFRIGQEAVRSSPRLAQAAEAASKFELLPDGADHSEVIFPTLDVPTSAAPTVAATPTRFPVLWGSTKLPAGCSHFCHRTIEQYQVIHELVKEQPSVSRYVWISGPDGVGKTQLAYACCRYMYPRRYFAGGIRFIHVNQVAATRGGLKDQQHVLTSIRLQIDEFVRETEHGSYERQPLTSSLFYAVACRSQVTAGTLKRMLVVLDECDTVLSTDADQRAFASVVHNVLTNHFALKLIITARTTIVSDRLQTHGGSQFRLTSLSPTKSADLLRRHVTRKLSLHDVQLSPLAKTLQHSNPVENLTRVLAAHPLVARTHGVPKAIVQAAARINAATATTLDHLATSLV</sequence>
<dbReference type="InterPro" id="IPR024983">
    <property type="entry name" value="CHAT_dom"/>
</dbReference>
<dbReference type="Gene3D" id="3.40.50.300">
    <property type="entry name" value="P-loop containing nucleotide triphosphate hydrolases"/>
    <property type="match status" value="1"/>
</dbReference>
<proteinExistence type="predicted"/>
<dbReference type="PROSITE" id="PS50006">
    <property type="entry name" value="FHA_DOMAIN"/>
    <property type="match status" value="1"/>
</dbReference>
<dbReference type="GeneID" id="20819383"/>
<dbReference type="InterPro" id="IPR008984">
    <property type="entry name" value="SMAD_FHA_dom_sf"/>
</dbReference>
<protein>
    <recommendedName>
        <fullName evidence="2">FHA domain-containing protein</fullName>
    </recommendedName>
</protein>
<organism evidence="3">
    <name type="scientific">Aphanomyces astaci</name>
    <name type="common">Crayfish plague agent</name>
    <dbReference type="NCBI Taxonomy" id="112090"/>
    <lineage>
        <taxon>Eukaryota</taxon>
        <taxon>Sar</taxon>
        <taxon>Stramenopiles</taxon>
        <taxon>Oomycota</taxon>
        <taxon>Saprolegniomycetes</taxon>
        <taxon>Saprolegniales</taxon>
        <taxon>Verrucalvaceae</taxon>
        <taxon>Aphanomyces</taxon>
    </lineage>
</organism>
<gene>
    <name evidence="3" type="ORF">H257_17387</name>
</gene>
<dbReference type="Gene3D" id="2.60.200.20">
    <property type="match status" value="1"/>
</dbReference>
<accession>W4FH38</accession>
<dbReference type="SUPFAM" id="SSF52129">
    <property type="entry name" value="Caspase-like"/>
    <property type="match status" value="1"/>
</dbReference>
<dbReference type="SUPFAM" id="SSF52540">
    <property type="entry name" value="P-loop containing nucleoside triphosphate hydrolases"/>
    <property type="match status" value="1"/>
</dbReference>